<gene>
    <name evidence="2" type="ordered locus">LEUM_0959</name>
</gene>
<feature type="compositionally biased region" description="Basic and acidic residues" evidence="1">
    <location>
        <begin position="54"/>
        <end position="69"/>
    </location>
</feature>
<organism evidence="2 3">
    <name type="scientific">Leuconostoc mesenteroides subsp. mesenteroides (strain ATCC 8293 / DSM 20343 / BCRC 11652 / CCM 1803 / JCM 6124 / NCDO 523 / NBRC 100496 / NCIMB 8023 / NCTC 12954 / NRRL B-1118 / 37Y)</name>
    <dbReference type="NCBI Taxonomy" id="203120"/>
    <lineage>
        <taxon>Bacteria</taxon>
        <taxon>Bacillati</taxon>
        <taxon>Bacillota</taxon>
        <taxon>Bacilli</taxon>
        <taxon>Lactobacillales</taxon>
        <taxon>Lactobacillaceae</taxon>
        <taxon>Leuconostoc</taxon>
    </lineage>
</organism>
<proteinExistence type="predicted"/>
<dbReference type="HOGENOM" id="CLU_164817_1_0_9"/>
<keyword evidence="3" id="KW-1185">Reference proteome</keyword>
<name>Q03XK7_LEUMM</name>
<dbReference type="AlphaFoldDB" id="Q03XK7"/>
<dbReference type="EnsemblBacteria" id="ABJ62065">
    <property type="protein sequence ID" value="ABJ62065"/>
    <property type="gene ID" value="LEUM_0959"/>
</dbReference>
<evidence type="ECO:0000313" key="3">
    <source>
        <dbReference type="Proteomes" id="UP000000362"/>
    </source>
</evidence>
<dbReference type="KEGG" id="lme:LEUM_0959"/>
<dbReference type="Proteomes" id="UP000000362">
    <property type="component" value="Chromosome"/>
</dbReference>
<reference evidence="2 3" key="1">
    <citation type="journal article" date="2006" name="Proc. Natl. Acad. Sci. U.S.A.">
        <title>Comparative genomics of the lactic acid bacteria.</title>
        <authorList>
            <person name="Makarova K."/>
            <person name="Slesarev A."/>
            <person name="Wolf Y."/>
            <person name="Sorokin A."/>
            <person name="Mirkin B."/>
            <person name="Koonin E."/>
            <person name="Pavlov A."/>
            <person name="Pavlova N."/>
            <person name="Karamychev V."/>
            <person name="Polouchine N."/>
            <person name="Shakhova V."/>
            <person name="Grigoriev I."/>
            <person name="Lou Y."/>
            <person name="Rohksar D."/>
            <person name="Lucas S."/>
            <person name="Huang K."/>
            <person name="Goodstein D.M."/>
            <person name="Hawkins T."/>
            <person name="Plengvidhya V."/>
            <person name="Welker D."/>
            <person name="Hughes J."/>
            <person name="Goh Y."/>
            <person name="Benson A."/>
            <person name="Baldwin K."/>
            <person name="Lee J.H."/>
            <person name="Diaz-Muniz I."/>
            <person name="Dosti B."/>
            <person name="Smeianov V."/>
            <person name="Wechter W."/>
            <person name="Barabote R."/>
            <person name="Lorca G."/>
            <person name="Altermann E."/>
            <person name="Barrangou R."/>
            <person name="Ganesan B."/>
            <person name="Xie Y."/>
            <person name="Rawsthorne H."/>
            <person name="Tamir D."/>
            <person name="Parker C."/>
            <person name="Breidt F."/>
            <person name="Broadbent J."/>
            <person name="Hutkins R."/>
            <person name="O'Sullivan D."/>
            <person name="Steele J."/>
            <person name="Unlu G."/>
            <person name="Saier M."/>
            <person name="Klaenhammer T."/>
            <person name="Richardson P."/>
            <person name="Kozyavkin S."/>
            <person name="Weimer B."/>
            <person name="Mills D."/>
        </authorList>
    </citation>
    <scope>NUCLEOTIDE SEQUENCE [LARGE SCALE GENOMIC DNA]</scope>
    <source>
        <strain evidence="3">ATCC 8293 / DSM 20343 / BCRC 11652 / CCM 1803 / JCM 6124 / NCDO 523 / NBRC 100496 / NCIMB 8023 / NCTC 12954 / NRRL B-1118 / 37Y</strain>
    </source>
</reference>
<protein>
    <submittedName>
        <fullName evidence="2">Uncharacterized protein</fullName>
    </submittedName>
</protein>
<dbReference type="EMBL" id="CP000414">
    <property type="protein sequence ID" value="ABJ62065.1"/>
    <property type="molecule type" value="Genomic_DNA"/>
</dbReference>
<dbReference type="GeneID" id="29576066"/>
<feature type="region of interest" description="Disordered" evidence="1">
    <location>
        <begin position="54"/>
        <end position="77"/>
    </location>
</feature>
<evidence type="ECO:0000313" key="2">
    <source>
        <dbReference type="EMBL" id="ABJ62065.1"/>
    </source>
</evidence>
<dbReference type="eggNOG" id="ENOG50331C2">
    <property type="taxonomic scope" value="Bacteria"/>
</dbReference>
<dbReference type="RefSeq" id="WP_011679717.1">
    <property type="nucleotide sequence ID" value="NC_008531.1"/>
</dbReference>
<accession>Q03XK7</accession>
<evidence type="ECO:0000256" key="1">
    <source>
        <dbReference type="SAM" id="MobiDB-lite"/>
    </source>
</evidence>
<sequence>MSKSKIVKANKKIEEKVVKTYKTIENGAVEGFGNISDKFVDKYLAKDGESAQDAKKRIEAEQNQREKTNIDIINKHR</sequence>